<evidence type="ECO:0000313" key="3">
    <source>
        <dbReference type="Proteomes" id="UP000694395"/>
    </source>
</evidence>
<dbReference type="PROSITE" id="PS50835">
    <property type="entry name" value="IG_LIKE"/>
    <property type="match status" value="1"/>
</dbReference>
<dbReference type="InterPro" id="IPR036179">
    <property type="entry name" value="Ig-like_dom_sf"/>
</dbReference>
<dbReference type="SMART" id="SM00409">
    <property type="entry name" value="IG"/>
    <property type="match status" value="1"/>
</dbReference>
<dbReference type="InterPro" id="IPR007110">
    <property type="entry name" value="Ig-like_dom"/>
</dbReference>
<keyword evidence="3" id="KW-1185">Reference proteome</keyword>
<evidence type="ECO:0000313" key="2">
    <source>
        <dbReference type="Ensembl" id="ENSOMYP00000007674.2"/>
    </source>
</evidence>
<evidence type="ECO:0000259" key="1">
    <source>
        <dbReference type="PROSITE" id="PS50835"/>
    </source>
</evidence>
<sequence>EVLLSGPMVKQTGESHQMTCTASGLDINNDWMTWNRQAPGIGLGCNYYWQDNSKLHLQMNSLKTEDSSVYYCARDSDTGNCKTQNPQVEAGVVMGYQKQQA</sequence>
<reference evidence="2" key="2">
    <citation type="submission" date="2025-08" db="UniProtKB">
        <authorList>
            <consortium name="Ensembl"/>
        </authorList>
    </citation>
    <scope>IDENTIFICATION</scope>
</reference>
<dbReference type="InterPro" id="IPR013783">
    <property type="entry name" value="Ig-like_fold"/>
</dbReference>
<dbReference type="Proteomes" id="UP000694395">
    <property type="component" value="Chromosome 13"/>
</dbReference>
<dbReference type="Ensembl" id="ENSOMYT00000008549.2">
    <property type="protein sequence ID" value="ENSOMYP00000007674.2"/>
    <property type="gene ID" value="ENSOMYG00000003966.2"/>
</dbReference>
<dbReference type="InterPro" id="IPR003599">
    <property type="entry name" value="Ig_sub"/>
</dbReference>
<dbReference type="PANTHER" id="PTHR23266">
    <property type="entry name" value="IMMUNOGLOBULIN HEAVY CHAIN"/>
    <property type="match status" value="1"/>
</dbReference>
<accession>A0A8C7NHC7</accession>
<dbReference type="InterPro" id="IPR050199">
    <property type="entry name" value="IgHV"/>
</dbReference>
<name>A0A8C7NHC7_ONCMY</name>
<reference evidence="2" key="1">
    <citation type="submission" date="2020-07" db="EMBL/GenBank/DDBJ databases">
        <title>A long reads based de novo assembly of the rainbow trout Arlee double haploid line genome.</title>
        <authorList>
            <person name="Gao G."/>
            <person name="Palti Y."/>
        </authorList>
    </citation>
    <scope>NUCLEOTIDE SEQUENCE [LARGE SCALE GENOMIC DNA]</scope>
</reference>
<reference evidence="2" key="3">
    <citation type="submission" date="2025-09" db="UniProtKB">
        <authorList>
            <consortium name="Ensembl"/>
        </authorList>
    </citation>
    <scope>IDENTIFICATION</scope>
</reference>
<protein>
    <recommendedName>
        <fullName evidence="1">Ig-like domain-containing protein</fullName>
    </recommendedName>
</protein>
<dbReference type="GeneTree" id="ENSGT00990000213744"/>
<dbReference type="Gene3D" id="2.60.40.10">
    <property type="entry name" value="Immunoglobulins"/>
    <property type="match status" value="2"/>
</dbReference>
<dbReference type="AlphaFoldDB" id="A0A8C7NHC7"/>
<dbReference type="SUPFAM" id="SSF48726">
    <property type="entry name" value="Immunoglobulin"/>
    <property type="match status" value="1"/>
</dbReference>
<organism evidence="2 3">
    <name type="scientific">Oncorhynchus mykiss</name>
    <name type="common">Rainbow trout</name>
    <name type="synonym">Salmo gairdneri</name>
    <dbReference type="NCBI Taxonomy" id="8022"/>
    <lineage>
        <taxon>Eukaryota</taxon>
        <taxon>Metazoa</taxon>
        <taxon>Chordata</taxon>
        <taxon>Craniata</taxon>
        <taxon>Vertebrata</taxon>
        <taxon>Euteleostomi</taxon>
        <taxon>Actinopterygii</taxon>
        <taxon>Neopterygii</taxon>
        <taxon>Teleostei</taxon>
        <taxon>Protacanthopterygii</taxon>
        <taxon>Salmoniformes</taxon>
        <taxon>Salmonidae</taxon>
        <taxon>Salmoninae</taxon>
        <taxon>Oncorhynchus</taxon>
    </lineage>
</organism>
<proteinExistence type="predicted"/>
<feature type="domain" description="Ig-like" evidence="1">
    <location>
        <begin position="13"/>
        <end position="89"/>
    </location>
</feature>